<protein>
    <submittedName>
        <fullName evidence="2">Uncharacterized protein</fullName>
    </submittedName>
</protein>
<proteinExistence type="predicted"/>
<reference evidence="2 3" key="1">
    <citation type="submission" date="2014-01" db="EMBL/GenBank/DDBJ databases">
        <title>Complete sequence of plasmid1 of ionizing-radiation resistance bacterium Hymenobacter swuensis DY53.</title>
        <authorList>
            <person name="Jung J.-H."/>
            <person name="Jeong S.-W."/>
            <person name="Joe M.-H."/>
            <person name="Cho y.-j."/>
            <person name="Kim M.-K."/>
            <person name="Lim S.-Y."/>
        </authorList>
    </citation>
    <scope>NUCLEOTIDE SEQUENCE [LARGE SCALE GENOMIC DNA]</scope>
    <source>
        <strain evidence="2 3">DY53</strain>
        <plasmid evidence="2 3">pHsw1</plasmid>
    </source>
</reference>
<organism evidence="2 3">
    <name type="scientific">Hymenobacter swuensis DY53</name>
    <dbReference type="NCBI Taxonomy" id="1227739"/>
    <lineage>
        <taxon>Bacteria</taxon>
        <taxon>Pseudomonadati</taxon>
        <taxon>Bacteroidota</taxon>
        <taxon>Cytophagia</taxon>
        <taxon>Cytophagales</taxon>
        <taxon>Hymenobacteraceae</taxon>
        <taxon>Hymenobacter</taxon>
    </lineage>
</organism>
<dbReference type="AlphaFoldDB" id="W8EUF5"/>
<geneLocation type="plasmid" evidence="2 3">
    <name>pHsw1</name>
</geneLocation>
<keyword evidence="3" id="KW-1185">Reference proteome</keyword>
<keyword evidence="1" id="KW-0812">Transmembrane</keyword>
<keyword evidence="1" id="KW-0472">Membrane</keyword>
<dbReference type="HOGENOM" id="CLU_2537987_0_0_10"/>
<evidence type="ECO:0000256" key="1">
    <source>
        <dbReference type="SAM" id="Phobius"/>
    </source>
</evidence>
<name>W8EUF5_9BACT</name>
<keyword evidence="2" id="KW-0614">Plasmid</keyword>
<feature type="transmembrane region" description="Helical" evidence="1">
    <location>
        <begin position="56"/>
        <end position="78"/>
    </location>
</feature>
<dbReference type="Proteomes" id="UP000019423">
    <property type="component" value="Plasmid pHsw1"/>
</dbReference>
<dbReference type="KEGG" id="hsw:Hsw_PA0069"/>
<accession>W8EUF5</accession>
<sequence>MACVMVSQWALHLALPGWSLLLIAGGIMALGQKLADVCYKRMFFPEFSLRGIKKGLLRVGVLLVWFALLAFTLLLSVVSATKA</sequence>
<feature type="transmembrane region" description="Helical" evidence="1">
    <location>
        <begin position="15"/>
        <end position="35"/>
    </location>
</feature>
<evidence type="ECO:0000313" key="2">
    <source>
        <dbReference type="EMBL" id="AHJ95402.1"/>
    </source>
</evidence>
<gene>
    <name evidence="2" type="ORF">Hsw_PA0069</name>
</gene>
<dbReference type="EMBL" id="CP007144">
    <property type="protein sequence ID" value="AHJ95402.1"/>
    <property type="molecule type" value="Genomic_DNA"/>
</dbReference>
<keyword evidence="1" id="KW-1133">Transmembrane helix</keyword>
<evidence type="ECO:0000313" key="3">
    <source>
        <dbReference type="Proteomes" id="UP000019423"/>
    </source>
</evidence>